<accession>A0A077ZFD2</accession>
<dbReference type="STRING" id="36087.A0A077ZFD2"/>
<dbReference type="SUPFAM" id="SSF56672">
    <property type="entry name" value="DNA/RNA polymerases"/>
    <property type="match status" value="1"/>
</dbReference>
<dbReference type="OrthoDB" id="10058156at2759"/>
<dbReference type="PANTHER" id="PTHR37984">
    <property type="entry name" value="PROTEIN CBG26694"/>
    <property type="match status" value="1"/>
</dbReference>
<evidence type="ECO:0000313" key="1">
    <source>
        <dbReference type="EMBL" id="CDW58223.1"/>
    </source>
</evidence>
<proteinExistence type="predicted"/>
<protein>
    <submittedName>
        <fullName evidence="1">Uncharacterized protein</fullName>
    </submittedName>
</protein>
<keyword evidence="2" id="KW-1185">Reference proteome</keyword>
<dbReference type="Gene3D" id="3.10.10.10">
    <property type="entry name" value="HIV Type 1 Reverse Transcriptase, subunit A, domain 1"/>
    <property type="match status" value="1"/>
</dbReference>
<gene>
    <name evidence="1" type="ORF">TTRE_0000653001</name>
</gene>
<dbReference type="InterPro" id="IPR043502">
    <property type="entry name" value="DNA/RNA_pol_sf"/>
</dbReference>
<reference evidence="1" key="1">
    <citation type="submission" date="2014-01" db="EMBL/GenBank/DDBJ databases">
        <authorList>
            <person name="Aslett M."/>
        </authorList>
    </citation>
    <scope>NUCLEOTIDE SEQUENCE</scope>
</reference>
<reference evidence="1" key="2">
    <citation type="submission" date="2014-03" db="EMBL/GenBank/DDBJ databases">
        <title>The whipworm genome and dual-species transcriptomics of an intimate host-pathogen interaction.</title>
        <authorList>
            <person name="Foth B.J."/>
            <person name="Tsai I.J."/>
            <person name="Reid A.J."/>
            <person name="Bancroft A.J."/>
            <person name="Nichol S."/>
            <person name="Tracey A."/>
            <person name="Holroyd N."/>
            <person name="Cotton J.A."/>
            <person name="Stanley E.J."/>
            <person name="Zarowiecki M."/>
            <person name="Liu J.Z."/>
            <person name="Huckvale T."/>
            <person name="Cooper P.J."/>
            <person name="Grencis R.K."/>
            <person name="Berriman M."/>
        </authorList>
    </citation>
    <scope>NUCLEOTIDE SEQUENCE [LARGE SCALE GENOMIC DNA]</scope>
</reference>
<dbReference type="EMBL" id="HG806287">
    <property type="protein sequence ID" value="CDW58223.1"/>
    <property type="molecule type" value="Genomic_DNA"/>
</dbReference>
<dbReference type="PANTHER" id="PTHR37984:SF5">
    <property type="entry name" value="PROTEIN NYNRIN-LIKE"/>
    <property type="match status" value="1"/>
</dbReference>
<dbReference type="AlphaFoldDB" id="A0A077ZFD2"/>
<name>A0A077ZFD2_TRITR</name>
<organism evidence="1 2">
    <name type="scientific">Trichuris trichiura</name>
    <name type="common">Whipworm</name>
    <name type="synonym">Trichocephalus trichiurus</name>
    <dbReference type="NCBI Taxonomy" id="36087"/>
    <lineage>
        <taxon>Eukaryota</taxon>
        <taxon>Metazoa</taxon>
        <taxon>Ecdysozoa</taxon>
        <taxon>Nematoda</taxon>
        <taxon>Enoplea</taxon>
        <taxon>Dorylaimia</taxon>
        <taxon>Trichinellida</taxon>
        <taxon>Trichuridae</taxon>
        <taxon>Trichuris</taxon>
    </lineage>
</organism>
<sequence length="245" mass="27295">MAARCLFYRQCLPPGQAYAEWVENLRCIGKDCQFLCPDKKCGKSYLDCLIRDVIVTNMPDEQVTEIAEAHEIATKAMPTIKQRPPEVMAEVQQGQANVRVILGEQARQLTLPVTDLEQGSNLTGLDWLDAFGLCLSPYDSTSLTEEEQMGAAIKDIALKHEALFQPGMGACTLFKAHLVLKPRAQPMFKPRPLPFVLMGAVKAEIQRLSDQGIWKPVPTSQWAAPIVVVKNSFGGIRLWRFQGHC</sequence>
<dbReference type="InterPro" id="IPR050951">
    <property type="entry name" value="Retrovirus_Pol_polyprotein"/>
</dbReference>
<evidence type="ECO:0000313" key="2">
    <source>
        <dbReference type="Proteomes" id="UP000030665"/>
    </source>
</evidence>
<dbReference type="Proteomes" id="UP000030665">
    <property type="component" value="Unassembled WGS sequence"/>
</dbReference>